<dbReference type="AlphaFoldDB" id="A0A098LMG5"/>
<dbReference type="PROSITE" id="PS51257">
    <property type="entry name" value="PROKAR_LIPOPROTEIN"/>
    <property type="match status" value="1"/>
</dbReference>
<keyword evidence="2" id="KW-1185">Reference proteome</keyword>
<organism evidence="1 2">
    <name type="scientific">Sporocytophaga myxococcoides</name>
    <dbReference type="NCBI Taxonomy" id="153721"/>
    <lineage>
        <taxon>Bacteria</taxon>
        <taxon>Pseudomonadati</taxon>
        <taxon>Bacteroidota</taxon>
        <taxon>Cytophagia</taxon>
        <taxon>Cytophagales</taxon>
        <taxon>Cytophagaceae</taxon>
        <taxon>Sporocytophaga</taxon>
    </lineage>
</organism>
<dbReference type="STRING" id="153721.MYP_4950"/>
<dbReference type="RefSeq" id="WP_156140818.1">
    <property type="nucleotide sequence ID" value="NZ_BBLT01000016.1"/>
</dbReference>
<name>A0A098LMG5_9BACT</name>
<comment type="caution">
    <text evidence="1">The sequence shown here is derived from an EMBL/GenBank/DDBJ whole genome shotgun (WGS) entry which is preliminary data.</text>
</comment>
<accession>A0A098LMG5</accession>
<evidence type="ECO:0000313" key="2">
    <source>
        <dbReference type="Proteomes" id="UP000030185"/>
    </source>
</evidence>
<evidence type="ECO:0000313" key="1">
    <source>
        <dbReference type="EMBL" id="GAL87719.1"/>
    </source>
</evidence>
<proteinExistence type="predicted"/>
<reference evidence="1 2" key="1">
    <citation type="submission" date="2014-09" db="EMBL/GenBank/DDBJ databases">
        <title>Sporocytophaga myxococcoides PG-01 genome sequencing.</title>
        <authorList>
            <person name="Liu L."/>
            <person name="Gao P.J."/>
            <person name="Chen G.J."/>
            <person name="Wang L.S."/>
        </authorList>
    </citation>
    <scope>NUCLEOTIDE SEQUENCE [LARGE SCALE GENOMIC DNA]</scope>
    <source>
        <strain evidence="1 2">PG-01</strain>
    </source>
</reference>
<dbReference type="EMBL" id="BBLT01000016">
    <property type="protein sequence ID" value="GAL87719.1"/>
    <property type="molecule type" value="Genomic_DNA"/>
</dbReference>
<gene>
    <name evidence="1" type="ORF">MYP_4950</name>
</gene>
<sequence length="167" mass="19353">MKSYISIFLIISCIAVISCKDTLRSMHSLLHQIPNPFHSHSHTHIHLHHGSDQSSKGYDYQYSIEGHHHHTDSIDNYNELKKACDDTKDHDVLEHFGLEDQKDETSPPNRKRGDKKIFKIQWYPGVCYQYDFDIIGNVNGNYLSGNNNFFLTYLQIPPSPPPEFILL</sequence>
<protein>
    <submittedName>
        <fullName evidence="1">Uncharacterized protein</fullName>
    </submittedName>
</protein>
<dbReference type="OrthoDB" id="9857587at2"/>
<dbReference type="Proteomes" id="UP000030185">
    <property type="component" value="Unassembled WGS sequence"/>
</dbReference>